<dbReference type="Pfam" id="PF01764">
    <property type="entry name" value="Lipase_3"/>
    <property type="match status" value="1"/>
</dbReference>
<dbReference type="InterPro" id="IPR029058">
    <property type="entry name" value="AB_hydrolase_fold"/>
</dbReference>
<keyword evidence="4" id="KW-0443">Lipid metabolism</keyword>
<keyword evidence="3" id="KW-0442">Lipid degradation</keyword>
<dbReference type="GO" id="GO:0016042">
    <property type="term" value="P:lipid catabolic process"/>
    <property type="evidence" value="ECO:0007669"/>
    <property type="project" value="UniProtKB-KW"/>
</dbReference>
<organism evidence="6 7">
    <name type="scientific">Rhodococcus spelaei</name>
    <dbReference type="NCBI Taxonomy" id="2546320"/>
    <lineage>
        <taxon>Bacteria</taxon>
        <taxon>Bacillati</taxon>
        <taxon>Actinomycetota</taxon>
        <taxon>Actinomycetes</taxon>
        <taxon>Mycobacteriales</taxon>
        <taxon>Nocardiaceae</taxon>
        <taxon>Rhodococcus</taxon>
    </lineage>
</organism>
<evidence type="ECO:0000313" key="7">
    <source>
        <dbReference type="Proteomes" id="UP000316256"/>
    </source>
</evidence>
<dbReference type="CDD" id="cd00519">
    <property type="entry name" value="Lipase_3"/>
    <property type="match status" value="1"/>
</dbReference>
<gene>
    <name evidence="6" type="ORF">FK531_09340</name>
</gene>
<dbReference type="GO" id="GO:0004620">
    <property type="term" value="F:phospholipase activity"/>
    <property type="evidence" value="ECO:0007669"/>
    <property type="project" value="UniProtKB-ARBA"/>
</dbReference>
<protein>
    <submittedName>
        <fullName evidence="6">Lipase family protein</fullName>
    </submittedName>
</protein>
<evidence type="ECO:0000259" key="5">
    <source>
        <dbReference type="Pfam" id="PF01764"/>
    </source>
</evidence>
<reference evidence="6 7" key="1">
    <citation type="submission" date="2019-06" db="EMBL/GenBank/DDBJ databases">
        <title>Rhodococcus spaelei sp. nov., isolated from a cave.</title>
        <authorList>
            <person name="Lee S.D."/>
        </authorList>
    </citation>
    <scope>NUCLEOTIDE SEQUENCE [LARGE SCALE GENOMIC DNA]</scope>
    <source>
        <strain evidence="6 7">C9-5</strain>
    </source>
</reference>
<dbReference type="PANTHER" id="PTHR31403">
    <property type="entry name" value="PHOSPHOLIPASE A1-IBETA2, CHLOROPLASTIC"/>
    <property type="match status" value="1"/>
</dbReference>
<dbReference type="OrthoDB" id="5522031at2"/>
<evidence type="ECO:0000256" key="2">
    <source>
        <dbReference type="ARBA" id="ARBA00022946"/>
    </source>
</evidence>
<dbReference type="Proteomes" id="UP000316256">
    <property type="component" value="Unassembled WGS sequence"/>
</dbReference>
<evidence type="ECO:0000256" key="4">
    <source>
        <dbReference type="ARBA" id="ARBA00023098"/>
    </source>
</evidence>
<evidence type="ECO:0000313" key="6">
    <source>
        <dbReference type="EMBL" id="TQF73661.1"/>
    </source>
</evidence>
<proteinExistence type="predicted"/>
<keyword evidence="1" id="KW-0378">Hydrolase</keyword>
<evidence type="ECO:0000256" key="3">
    <source>
        <dbReference type="ARBA" id="ARBA00022963"/>
    </source>
</evidence>
<accession>A0A541BMW8</accession>
<comment type="caution">
    <text evidence="6">The sequence shown here is derived from an EMBL/GenBank/DDBJ whole genome shotgun (WGS) entry which is preliminary data.</text>
</comment>
<dbReference type="AlphaFoldDB" id="A0A541BMW8"/>
<dbReference type="SUPFAM" id="SSF53474">
    <property type="entry name" value="alpha/beta-Hydrolases"/>
    <property type="match status" value="1"/>
</dbReference>
<dbReference type="Gene3D" id="3.40.50.1820">
    <property type="entry name" value="alpha/beta hydrolase"/>
    <property type="match status" value="1"/>
</dbReference>
<keyword evidence="7" id="KW-1185">Reference proteome</keyword>
<dbReference type="PANTHER" id="PTHR31403:SF7">
    <property type="entry name" value="PHOSPHOLIPASE A1-IGAMMA3, CHLOROPLASTIC"/>
    <property type="match status" value="1"/>
</dbReference>
<keyword evidence="2" id="KW-0809">Transit peptide</keyword>
<evidence type="ECO:0000256" key="1">
    <source>
        <dbReference type="ARBA" id="ARBA00022801"/>
    </source>
</evidence>
<sequence>MNGSSAITPCFTEPSKEAVMPLVPTDPTSAVVLGPFVAAAFDQFNSHQDELNPATIPLPAGYTLVRNIQMSDILGGAGTPRFFGYLAAGPTMQVVALRGTDTLTEWFDDVQWDLVPFTPVANGGNVAQGFFDIYTTMTTMTPGNAATTPGIAGFTAAVDPAVPLVVTGHSLGGPLTTMLVADLTANSALKPQAWSFASPKVGDAAFAARYGALSTVSWRFYNTVDLATHIPFGEDYEHVNTGYGLNSLTYAKWSVGCAHALNTYLHGLDPSIALDPGCVP</sequence>
<dbReference type="EMBL" id="VIGH01000003">
    <property type="protein sequence ID" value="TQF73661.1"/>
    <property type="molecule type" value="Genomic_DNA"/>
</dbReference>
<dbReference type="InterPro" id="IPR002921">
    <property type="entry name" value="Fungal_lipase-type"/>
</dbReference>
<name>A0A541BMW8_9NOCA</name>
<feature type="domain" description="Fungal lipase-type" evidence="5">
    <location>
        <begin position="94"/>
        <end position="232"/>
    </location>
</feature>